<organism evidence="1 2">
    <name type="scientific">Neophaeococcomyces mojaviensis</name>
    <dbReference type="NCBI Taxonomy" id="3383035"/>
    <lineage>
        <taxon>Eukaryota</taxon>
        <taxon>Fungi</taxon>
        <taxon>Dikarya</taxon>
        <taxon>Ascomycota</taxon>
        <taxon>Pezizomycotina</taxon>
        <taxon>Eurotiomycetes</taxon>
        <taxon>Chaetothyriomycetidae</taxon>
        <taxon>Chaetothyriales</taxon>
        <taxon>Chaetothyriales incertae sedis</taxon>
        <taxon>Neophaeococcomyces</taxon>
    </lineage>
</organism>
<evidence type="ECO:0000313" key="2">
    <source>
        <dbReference type="Proteomes" id="UP001172386"/>
    </source>
</evidence>
<proteinExistence type="predicted"/>
<dbReference type="Proteomes" id="UP001172386">
    <property type="component" value="Unassembled WGS sequence"/>
</dbReference>
<evidence type="ECO:0000313" key="1">
    <source>
        <dbReference type="EMBL" id="KAJ9652882.1"/>
    </source>
</evidence>
<reference evidence="1" key="1">
    <citation type="submission" date="2022-10" db="EMBL/GenBank/DDBJ databases">
        <title>Culturing micro-colonial fungi from biological soil crusts in the Mojave desert and describing Neophaeococcomyces mojavensis, and introducing the new genera and species Taxawa tesnikishii.</title>
        <authorList>
            <person name="Kurbessoian T."/>
            <person name="Stajich J.E."/>
        </authorList>
    </citation>
    <scope>NUCLEOTIDE SEQUENCE</scope>
    <source>
        <strain evidence="1">JES_112</strain>
    </source>
</reference>
<keyword evidence="2" id="KW-1185">Reference proteome</keyword>
<sequence length="124" mass="14293">MFARHAPVGRAITRQAQFIIRQPIRSLTVTVPRSQQQRSSDNPHANFYKTHGRALFKSLTLAFFSYQVFYWFWLTLETETMKDEKGRTIHALQEEVKLLTSGKGTHVLDGAGEKRLLEESKGKE</sequence>
<dbReference type="EMBL" id="JAPDRQ010000178">
    <property type="protein sequence ID" value="KAJ9652882.1"/>
    <property type="molecule type" value="Genomic_DNA"/>
</dbReference>
<protein>
    <submittedName>
        <fullName evidence="1">Uncharacterized protein</fullName>
    </submittedName>
</protein>
<comment type="caution">
    <text evidence="1">The sequence shown here is derived from an EMBL/GenBank/DDBJ whole genome shotgun (WGS) entry which is preliminary data.</text>
</comment>
<accession>A0ACC2ZZ40</accession>
<gene>
    <name evidence="1" type="ORF">H2198_007884</name>
</gene>
<name>A0ACC2ZZ40_9EURO</name>